<dbReference type="InterPro" id="IPR055377">
    <property type="entry name" value="GH3_M"/>
</dbReference>
<dbReference type="eggNOG" id="COG0318">
    <property type="taxonomic scope" value="Bacteria"/>
</dbReference>
<name>E4RTZ8_LEAB4</name>
<evidence type="ECO:0000313" key="3">
    <source>
        <dbReference type="EMBL" id="ADQ18706.1"/>
    </source>
</evidence>
<keyword evidence="4" id="KW-1185">Reference proteome</keyword>
<organism evidence="3 4">
    <name type="scientific">Leadbetterella byssophila (strain DSM 17132 / JCM 16389 / KACC 11308 / NBRC 106382 / 4M15)</name>
    <dbReference type="NCBI Taxonomy" id="649349"/>
    <lineage>
        <taxon>Bacteria</taxon>
        <taxon>Pseudomonadati</taxon>
        <taxon>Bacteroidota</taxon>
        <taxon>Cytophagia</taxon>
        <taxon>Cytophagales</taxon>
        <taxon>Leadbetterellaceae</taxon>
        <taxon>Leadbetterella</taxon>
    </lineage>
</organism>
<dbReference type="KEGG" id="lby:Lbys_3044"/>
<dbReference type="Pfam" id="PF23572">
    <property type="entry name" value="GH3_C"/>
    <property type="match status" value="1"/>
</dbReference>
<dbReference type="GO" id="GO:0016881">
    <property type="term" value="F:acid-amino acid ligase activity"/>
    <property type="evidence" value="ECO:0007669"/>
    <property type="project" value="TreeGrafter"/>
</dbReference>
<feature type="domain" description="GH3 C-terminal" evidence="2">
    <location>
        <begin position="382"/>
        <end position="495"/>
    </location>
</feature>
<dbReference type="PANTHER" id="PTHR31901:SF9">
    <property type="entry name" value="GH3 DOMAIN-CONTAINING PROTEIN"/>
    <property type="match status" value="1"/>
</dbReference>
<dbReference type="Proteomes" id="UP000007435">
    <property type="component" value="Chromosome"/>
</dbReference>
<evidence type="ECO:0000259" key="2">
    <source>
        <dbReference type="Pfam" id="PF23572"/>
    </source>
</evidence>
<dbReference type="GO" id="GO:0005737">
    <property type="term" value="C:cytoplasm"/>
    <property type="evidence" value="ECO:0007669"/>
    <property type="project" value="TreeGrafter"/>
</dbReference>
<evidence type="ECO:0000313" key="4">
    <source>
        <dbReference type="Proteomes" id="UP000007435"/>
    </source>
</evidence>
<reference key="1">
    <citation type="submission" date="2010-11" db="EMBL/GenBank/DDBJ databases">
        <title>The complete genome of Leadbetterella byssophila DSM 17132.</title>
        <authorList>
            <consortium name="US DOE Joint Genome Institute (JGI-PGF)"/>
            <person name="Lucas S."/>
            <person name="Copeland A."/>
            <person name="Lapidus A."/>
            <person name="Glavina del Rio T."/>
            <person name="Dalin E."/>
            <person name="Tice H."/>
            <person name="Bruce D."/>
            <person name="Goodwin L."/>
            <person name="Pitluck S."/>
            <person name="Kyrpides N."/>
            <person name="Mavromatis K."/>
            <person name="Ivanova N."/>
            <person name="Teshima H."/>
            <person name="Brettin T."/>
            <person name="Detter J.C."/>
            <person name="Han C."/>
            <person name="Tapia R."/>
            <person name="Land M."/>
            <person name="Hauser L."/>
            <person name="Markowitz V."/>
            <person name="Cheng J.-F."/>
            <person name="Hugenholtz P."/>
            <person name="Woyke T."/>
            <person name="Wu D."/>
            <person name="Tindall B."/>
            <person name="Pomrenke H.G."/>
            <person name="Brambilla E."/>
            <person name="Klenk H.-P."/>
            <person name="Eisen J.A."/>
        </authorList>
    </citation>
    <scope>NUCLEOTIDE SEQUENCE [LARGE SCALE GENOMIC DNA]</scope>
    <source>
        <strain>DSM 17132</strain>
    </source>
</reference>
<dbReference type="InterPro" id="IPR055378">
    <property type="entry name" value="GH3_C"/>
</dbReference>
<evidence type="ECO:0000259" key="1">
    <source>
        <dbReference type="Pfam" id="PF23571"/>
    </source>
</evidence>
<dbReference type="Pfam" id="PF23571">
    <property type="entry name" value="GH3_M"/>
    <property type="match status" value="1"/>
</dbReference>
<dbReference type="Pfam" id="PF03321">
    <property type="entry name" value="GH3"/>
    <property type="match status" value="1"/>
</dbReference>
<proteinExistence type="predicted"/>
<dbReference type="EMBL" id="CP002305">
    <property type="protein sequence ID" value="ADQ18706.1"/>
    <property type="molecule type" value="Genomic_DNA"/>
</dbReference>
<protein>
    <submittedName>
        <fullName evidence="3">GH3 auxin-responsive promoter</fullName>
    </submittedName>
</protein>
<dbReference type="InterPro" id="IPR004993">
    <property type="entry name" value="GH3"/>
</dbReference>
<dbReference type="AlphaFoldDB" id="E4RTZ8"/>
<gene>
    <name evidence="3" type="ordered locus">Lbys_3044</name>
</gene>
<dbReference type="STRING" id="649349.Lbys_3044"/>
<reference evidence="3 4" key="2">
    <citation type="journal article" date="2011" name="Stand. Genomic Sci.">
        <title>Complete genome sequence of Leadbetterella byssophila type strain (4M15).</title>
        <authorList>
            <person name="Abt B."/>
            <person name="Teshima H."/>
            <person name="Lucas S."/>
            <person name="Lapidus A."/>
            <person name="Del Rio T.G."/>
            <person name="Nolan M."/>
            <person name="Tice H."/>
            <person name="Cheng J.F."/>
            <person name="Pitluck S."/>
            <person name="Liolios K."/>
            <person name="Pagani I."/>
            <person name="Ivanova N."/>
            <person name="Mavromatis K."/>
            <person name="Pati A."/>
            <person name="Tapia R."/>
            <person name="Han C."/>
            <person name="Goodwin L."/>
            <person name="Chen A."/>
            <person name="Palaniappan K."/>
            <person name="Land M."/>
            <person name="Hauser L."/>
            <person name="Chang Y.J."/>
            <person name="Jeffries C.D."/>
            <person name="Rohde M."/>
            <person name="Goker M."/>
            <person name="Tindall B.J."/>
            <person name="Detter J.C."/>
            <person name="Woyke T."/>
            <person name="Bristow J."/>
            <person name="Eisen J.A."/>
            <person name="Markowitz V."/>
            <person name="Hugenholtz P."/>
            <person name="Klenk H.P."/>
            <person name="Kyrpides N.C."/>
        </authorList>
    </citation>
    <scope>NUCLEOTIDE SEQUENCE [LARGE SCALE GENOMIC DNA]</scope>
    <source>
        <strain evidence="4">DSM 17132 / JCM 16389 / KACC 11308 / NBRC 106382 / 4M15</strain>
    </source>
</reference>
<accession>E4RTZ8</accession>
<dbReference type="HOGENOM" id="CLU_016249_4_0_10"/>
<feature type="domain" description="GH3 middle" evidence="1">
    <location>
        <begin position="298"/>
        <end position="367"/>
    </location>
</feature>
<sequence length="506" mass="58668">MSLVNEVIGFFMKSRIGRIDHFRNYPIETQFNVFHNLIERARFTEFGQHYGFSDIKTIKDFQERVPVVTYEEFFPWMERVLKGEKNIAWPSEITWFSKSSGTTNARSKFIPVSEEALHECNYRGGRDVLSLYVENTPNTQLFTGKSISINGSLHPNPYNESVEAGDVSAIITKNLPKWAEYFRTPPVEVALLDKWEDKINYMIQHCSSENIVAMLGVPTWGVVLIEKIMEETGTKSALDFWPNFEVFFHGAVSFTPYRTMFKERLFPSSQVKYMESYNASEGYFAIQDDLSLQDQMLLMLDYGVFFEFIPAEDWDKSFPKALTLDEVELDKNYALVISTNAGLWRYKLGDTIKFTSKYPFRIKISGRTKHFINVFGEELMVENADQALSKVCQELNLEVLEYTAAPIFMESEAKGGHEWAIELAHDPVNPQEFIQKLDQSLREINSDYDAKRHRDLALQLPVIHFCPKGTFMKWLRKNEKLGGQHKVPRLSNDRKLLEEILEMTES</sequence>
<dbReference type="PANTHER" id="PTHR31901">
    <property type="entry name" value="GH3 DOMAIN-CONTAINING PROTEIN"/>
    <property type="match status" value="1"/>
</dbReference>